<protein>
    <submittedName>
        <fullName evidence="1">Uncharacterized protein</fullName>
    </submittedName>
</protein>
<evidence type="ECO:0000313" key="1">
    <source>
        <dbReference type="EMBL" id="TYI07259.1"/>
    </source>
</evidence>
<proteinExistence type="predicted"/>
<accession>A0A5D2NU83</accession>
<dbReference type="EMBL" id="CM017619">
    <property type="protein sequence ID" value="TYI07259.1"/>
    <property type="molecule type" value="Genomic_DNA"/>
</dbReference>
<evidence type="ECO:0000313" key="2">
    <source>
        <dbReference type="Proteomes" id="UP000322667"/>
    </source>
</evidence>
<sequence>MSVIMRSICTFCIHSSFKKLRLHVELQILDQLEQFLLVLGQRAKKDLHFFMRSWKNNGAKNGGYQLTYHKPHKSIPKSLL</sequence>
<keyword evidence="2" id="KW-1185">Reference proteome</keyword>
<dbReference type="AlphaFoldDB" id="A0A5D2NU83"/>
<organism evidence="1 2">
    <name type="scientific">Gossypium tomentosum</name>
    <name type="common">Hawaiian cotton</name>
    <name type="synonym">Gossypium sandvicense</name>
    <dbReference type="NCBI Taxonomy" id="34277"/>
    <lineage>
        <taxon>Eukaryota</taxon>
        <taxon>Viridiplantae</taxon>
        <taxon>Streptophyta</taxon>
        <taxon>Embryophyta</taxon>
        <taxon>Tracheophyta</taxon>
        <taxon>Spermatophyta</taxon>
        <taxon>Magnoliopsida</taxon>
        <taxon>eudicotyledons</taxon>
        <taxon>Gunneridae</taxon>
        <taxon>Pentapetalae</taxon>
        <taxon>rosids</taxon>
        <taxon>malvids</taxon>
        <taxon>Malvales</taxon>
        <taxon>Malvaceae</taxon>
        <taxon>Malvoideae</taxon>
        <taxon>Gossypium</taxon>
    </lineage>
</organism>
<dbReference type="Proteomes" id="UP000322667">
    <property type="component" value="Chromosome A10"/>
</dbReference>
<reference evidence="1 2" key="1">
    <citation type="submission" date="2019-07" db="EMBL/GenBank/DDBJ databases">
        <title>WGS assembly of Gossypium tomentosum.</title>
        <authorList>
            <person name="Chen Z.J."/>
            <person name="Sreedasyam A."/>
            <person name="Ando A."/>
            <person name="Song Q."/>
            <person name="De L."/>
            <person name="Hulse-Kemp A."/>
            <person name="Ding M."/>
            <person name="Ye W."/>
            <person name="Kirkbride R."/>
            <person name="Jenkins J."/>
            <person name="Plott C."/>
            <person name="Lovell J."/>
            <person name="Lin Y.-M."/>
            <person name="Vaughn R."/>
            <person name="Liu B."/>
            <person name="Li W."/>
            <person name="Simpson S."/>
            <person name="Scheffler B."/>
            <person name="Saski C."/>
            <person name="Grover C."/>
            <person name="Hu G."/>
            <person name="Conover J."/>
            <person name="Carlson J."/>
            <person name="Shu S."/>
            <person name="Boston L."/>
            <person name="Williams M."/>
            <person name="Peterson D."/>
            <person name="Mcgee K."/>
            <person name="Jones D."/>
            <person name="Wendel J."/>
            <person name="Stelly D."/>
            <person name="Grimwood J."/>
            <person name="Schmutz J."/>
        </authorList>
    </citation>
    <scope>NUCLEOTIDE SEQUENCE [LARGE SCALE GENOMIC DNA]</scope>
    <source>
        <strain evidence="1">7179.01</strain>
    </source>
</reference>
<name>A0A5D2NU83_GOSTO</name>
<gene>
    <name evidence="1" type="ORF">ES332_A10G215700v1</name>
</gene>